<keyword evidence="1" id="KW-0479">Metal-binding</keyword>
<feature type="compositionally biased region" description="Basic residues" evidence="6">
    <location>
        <begin position="1"/>
        <end position="13"/>
    </location>
</feature>
<dbReference type="Gene3D" id="4.10.240.10">
    <property type="entry name" value="Zn(2)-C6 fungal-type DNA-binding domain"/>
    <property type="match status" value="1"/>
</dbReference>
<proteinExistence type="predicted"/>
<dbReference type="GO" id="GO:0003677">
    <property type="term" value="F:DNA binding"/>
    <property type="evidence" value="ECO:0007669"/>
    <property type="project" value="UniProtKB-KW"/>
</dbReference>
<keyword evidence="4" id="KW-0804">Transcription</keyword>
<reference evidence="9" key="1">
    <citation type="journal article" date="2005" name="Nature">
        <title>Sequencing of Aspergillus nidulans and comparative analysis with A. fumigatus and A. oryzae.</title>
        <authorList>
            <person name="Galagan J.E."/>
            <person name="Calvo S.E."/>
            <person name="Cuomo C."/>
            <person name="Ma L.J."/>
            <person name="Wortman J.R."/>
            <person name="Batzoglou S."/>
            <person name="Lee S.I."/>
            <person name="Basturkmen M."/>
            <person name="Spevak C.C."/>
            <person name="Clutterbuck J."/>
            <person name="Kapitonov V."/>
            <person name="Jurka J."/>
            <person name="Scazzocchio C."/>
            <person name="Farman M."/>
            <person name="Butler J."/>
            <person name="Purcell S."/>
            <person name="Harris S."/>
            <person name="Braus G.H."/>
            <person name="Draht O."/>
            <person name="Busch S."/>
            <person name="D'Enfert C."/>
            <person name="Bouchier C."/>
            <person name="Goldman G.H."/>
            <person name="Bell-Pedersen D."/>
            <person name="Griffiths-Jones S."/>
            <person name="Doonan J.H."/>
            <person name="Yu J."/>
            <person name="Vienken K."/>
            <person name="Pain A."/>
            <person name="Freitag M."/>
            <person name="Selker E.U."/>
            <person name="Archer D.B."/>
            <person name="Penalva M.A."/>
            <person name="Oakley B.R."/>
            <person name="Momany M."/>
            <person name="Tanaka T."/>
            <person name="Kumagai T."/>
            <person name="Asai K."/>
            <person name="Machida M."/>
            <person name="Nierman W.C."/>
            <person name="Denning D.W."/>
            <person name="Caddick M."/>
            <person name="Hynes M."/>
            <person name="Paoletti M."/>
            <person name="Fischer R."/>
            <person name="Miller B."/>
            <person name="Dyer P."/>
            <person name="Sachs M.S."/>
            <person name="Osmani S.A."/>
            <person name="Birren B.W."/>
        </authorList>
    </citation>
    <scope>NUCLEOTIDE SEQUENCE [LARGE SCALE GENOMIC DNA]</scope>
    <source>
        <strain evidence="9">FGSC A4 / ATCC 38163 / CBS 112.46 / NRRL 194 / M139</strain>
    </source>
</reference>
<dbReference type="GO" id="GO:0006351">
    <property type="term" value="P:DNA-templated transcription"/>
    <property type="evidence" value="ECO:0007669"/>
    <property type="project" value="InterPro"/>
</dbReference>
<dbReference type="KEGG" id="ani:ANIA_01183"/>
<dbReference type="CDD" id="cd00067">
    <property type="entry name" value="GAL4"/>
    <property type="match status" value="1"/>
</dbReference>
<keyword evidence="2" id="KW-0805">Transcription regulation</keyword>
<evidence type="ECO:0000313" key="9">
    <source>
        <dbReference type="Proteomes" id="UP000000560"/>
    </source>
</evidence>
<evidence type="ECO:0000256" key="4">
    <source>
        <dbReference type="ARBA" id="ARBA00023163"/>
    </source>
</evidence>
<feature type="domain" description="Zn(2)-C6 fungal-type" evidence="7">
    <location>
        <begin position="26"/>
        <end position="57"/>
    </location>
</feature>
<dbReference type="InterPro" id="IPR051127">
    <property type="entry name" value="Fungal_SecMet_Regulators"/>
</dbReference>
<organism evidence="8 9">
    <name type="scientific">Emericella nidulans (strain FGSC A4 / ATCC 38163 / CBS 112.46 / NRRL 194 / M139)</name>
    <name type="common">Aspergillus nidulans</name>
    <dbReference type="NCBI Taxonomy" id="227321"/>
    <lineage>
        <taxon>Eukaryota</taxon>
        <taxon>Fungi</taxon>
        <taxon>Dikarya</taxon>
        <taxon>Ascomycota</taxon>
        <taxon>Pezizomycotina</taxon>
        <taxon>Eurotiomycetes</taxon>
        <taxon>Eurotiomycetidae</taxon>
        <taxon>Eurotiales</taxon>
        <taxon>Aspergillaceae</taxon>
        <taxon>Aspergillus</taxon>
        <taxon>Aspergillus subgen. Nidulantes</taxon>
    </lineage>
</organism>
<keyword evidence="5" id="KW-0539">Nucleus</keyword>
<dbReference type="SMART" id="SM00906">
    <property type="entry name" value="Fungal_trans"/>
    <property type="match status" value="1"/>
</dbReference>
<dbReference type="GO" id="GO:0000981">
    <property type="term" value="F:DNA-binding transcription factor activity, RNA polymerase II-specific"/>
    <property type="evidence" value="ECO:0007669"/>
    <property type="project" value="InterPro"/>
</dbReference>
<dbReference type="PROSITE" id="PS50048">
    <property type="entry name" value="ZN2_CY6_FUNGAL_2"/>
    <property type="match status" value="1"/>
</dbReference>
<dbReference type="GO" id="GO:0008270">
    <property type="term" value="F:zinc ion binding"/>
    <property type="evidence" value="ECO:0007669"/>
    <property type="project" value="InterPro"/>
</dbReference>
<gene>
    <name evidence="8" type="ORF">ANIA_01183</name>
</gene>
<accession>C8VT10</accession>
<name>C8VT10_EMENI</name>
<evidence type="ECO:0000256" key="1">
    <source>
        <dbReference type="ARBA" id="ARBA00022723"/>
    </source>
</evidence>
<dbReference type="PANTHER" id="PTHR47424:SF6">
    <property type="entry name" value="PROLINE UTILIZATION TRANS-ACTIVATOR"/>
    <property type="match status" value="1"/>
</dbReference>
<dbReference type="PROSITE" id="PS00463">
    <property type="entry name" value="ZN2_CY6_FUNGAL_1"/>
    <property type="match status" value="1"/>
</dbReference>
<evidence type="ECO:0000256" key="5">
    <source>
        <dbReference type="ARBA" id="ARBA00023242"/>
    </source>
</evidence>
<dbReference type="HOGENOM" id="CLU_015895_0_0_1"/>
<evidence type="ECO:0000259" key="7">
    <source>
        <dbReference type="PROSITE" id="PS50048"/>
    </source>
</evidence>
<dbReference type="GeneID" id="2876961"/>
<dbReference type="CDD" id="cd12148">
    <property type="entry name" value="fungal_TF_MHR"/>
    <property type="match status" value="1"/>
</dbReference>
<dbReference type="Proteomes" id="UP000000560">
    <property type="component" value="Chromosome VIII"/>
</dbReference>
<dbReference type="OrthoDB" id="2283488at2759"/>
<evidence type="ECO:0000256" key="6">
    <source>
        <dbReference type="SAM" id="MobiDB-lite"/>
    </source>
</evidence>
<dbReference type="Pfam" id="PF04082">
    <property type="entry name" value="Fungal_trans"/>
    <property type="match status" value="1"/>
</dbReference>
<feature type="region of interest" description="Disordered" evidence="6">
    <location>
        <begin position="1"/>
        <end position="22"/>
    </location>
</feature>
<evidence type="ECO:0000256" key="3">
    <source>
        <dbReference type="ARBA" id="ARBA00023125"/>
    </source>
</evidence>
<dbReference type="EMBL" id="BN001308">
    <property type="protein sequence ID" value="CBF87979.1"/>
    <property type="molecule type" value="Genomic_DNA"/>
</dbReference>
<evidence type="ECO:0000256" key="2">
    <source>
        <dbReference type="ARBA" id="ARBA00023015"/>
    </source>
</evidence>
<dbReference type="eggNOG" id="ENOG502S0WX">
    <property type="taxonomic scope" value="Eukaryota"/>
</dbReference>
<dbReference type="VEuPathDB" id="FungiDB:AN1183"/>
<dbReference type="AlphaFoldDB" id="C8VT10"/>
<reference evidence="9" key="2">
    <citation type="journal article" date="2009" name="Fungal Genet. Biol.">
        <title>The 2008 update of the Aspergillus nidulans genome annotation: a community effort.</title>
        <authorList>
            <person name="Wortman J.R."/>
            <person name="Gilsenan J.M."/>
            <person name="Joardar V."/>
            <person name="Deegan J."/>
            <person name="Clutterbuck J."/>
            <person name="Andersen M.R."/>
            <person name="Archer D."/>
            <person name="Bencina M."/>
            <person name="Braus G."/>
            <person name="Coutinho P."/>
            <person name="von Dohren H."/>
            <person name="Doonan J."/>
            <person name="Driessen A.J."/>
            <person name="Durek P."/>
            <person name="Espeso E."/>
            <person name="Fekete E."/>
            <person name="Flipphi M."/>
            <person name="Estrada C.G."/>
            <person name="Geysens S."/>
            <person name="Goldman G."/>
            <person name="de Groot P.W."/>
            <person name="Hansen K."/>
            <person name="Harris S.D."/>
            <person name="Heinekamp T."/>
            <person name="Helmstaedt K."/>
            <person name="Henrissat B."/>
            <person name="Hofmann G."/>
            <person name="Homan T."/>
            <person name="Horio T."/>
            <person name="Horiuchi H."/>
            <person name="James S."/>
            <person name="Jones M."/>
            <person name="Karaffa L."/>
            <person name="Karanyi Z."/>
            <person name="Kato M."/>
            <person name="Keller N."/>
            <person name="Kelly D.E."/>
            <person name="Kiel J.A."/>
            <person name="Kim J.M."/>
            <person name="van der Klei I.J."/>
            <person name="Klis F.M."/>
            <person name="Kovalchuk A."/>
            <person name="Krasevec N."/>
            <person name="Kubicek C.P."/>
            <person name="Liu B."/>
            <person name="Maccabe A."/>
            <person name="Meyer V."/>
            <person name="Mirabito P."/>
            <person name="Miskei M."/>
            <person name="Mos M."/>
            <person name="Mullins J."/>
            <person name="Nelson D.R."/>
            <person name="Nielsen J."/>
            <person name="Oakley B.R."/>
            <person name="Osmani S.A."/>
            <person name="Pakula T."/>
            <person name="Paszewski A."/>
            <person name="Paulsen I."/>
            <person name="Pilsyk S."/>
            <person name="Pocsi I."/>
            <person name="Punt P.J."/>
            <person name="Ram A.F."/>
            <person name="Ren Q."/>
            <person name="Robellet X."/>
            <person name="Robson G."/>
            <person name="Seiboth B."/>
            <person name="van Solingen P."/>
            <person name="Specht T."/>
            <person name="Sun J."/>
            <person name="Taheri-Talesh N."/>
            <person name="Takeshita N."/>
            <person name="Ussery D."/>
            <person name="vanKuyk P.A."/>
            <person name="Visser H."/>
            <person name="van de Vondervoort P.J."/>
            <person name="de Vries R.P."/>
            <person name="Walton J."/>
            <person name="Xiang X."/>
            <person name="Xiong Y."/>
            <person name="Zeng A.P."/>
            <person name="Brandt B.W."/>
            <person name="Cornell M.J."/>
            <person name="van den Hondel C.A."/>
            <person name="Visser J."/>
            <person name="Oliver S.G."/>
            <person name="Turner G."/>
        </authorList>
    </citation>
    <scope>GENOME REANNOTATION</scope>
    <source>
        <strain evidence="9">FGSC A4 / ATCC 38163 / CBS 112.46 / NRRL 194 / M139</strain>
    </source>
</reference>
<dbReference type="InterPro" id="IPR036864">
    <property type="entry name" value="Zn2-C6_fun-type_DNA-bd_sf"/>
</dbReference>
<sequence length="698" mass="78202">MDRSSTRRRPKSRRVPDEKRKRAAQACDRCKARKSKCVGVNTGRCQRCARDDRPCKITRCYPGKFPRETQPASPRRTISVADMLHESASFESIDSSIDANNVQVVKITWPKFLLQLREALALDSRIELDESDMMAMQTQYHQPTILQPNEINRIQRASRALPPRAVADFLISVCLTHASDVFFYLDQAQFLADIDQLYTISASPLRLDTGFICLVLSVLALGSQWTDLERPSSFPATLPMDGRDPGRVFYEEARSLIPDLIDRTSLTSIQAPFILGVYSLPDRALGSAYSYMGLALRKAVALEIHQQVDDARMSEHERQVRCRLWWAVYSLERTTAIKLNRPRSIDPETISTPLPVPLPSLDLAQAVDNIQHQIAYASLVMILDRIDSLGTRNLDNSQYDVLQLELETWKRNLPPALRIENVRPRAPDYRAVFHLQLNYLYARIVLGKGSLLNTIQTHIQRHRPVLETNTRPDLETVLDKLALSCVEASKMILSLCESLLRNNLTFRFSFTDFQGCSIATIVAILAGIIERDAQYEARVALGLNHLRTMALGNLTAEVGVRFVEALQAISNEAFAKLGNIDASKCENHGTGMRQDARGAAGYSQWAQWVSCRASMSTEQQRDIPFVVPNPDFGPASTMSAETSYAQAAAAPGDFAMSHQDFSNAILSPVPLDVDPQMIWSHEDQLALMGLTGLDMLEI</sequence>
<dbReference type="InParanoid" id="C8VT10"/>
<dbReference type="SUPFAM" id="SSF57701">
    <property type="entry name" value="Zn2/Cys6 DNA-binding domain"/>
    <property type="match status" value="1"/>
</dbReference>
<dbReference type="RefSeq" id="XP_050469029.1">
    <property type="nucleotide sequence ID" value="XM_050613196.1"/>
</dbReference>
<keyword evidence="3" id="KW-0238">DNA-binding</keyword>
<evidence type="ECO:0000313" key="8">
    <source>
        <dbReference type="EMBL" id="CBF87979.1"/>
    </source>
</evidence>
<dbReference type="InterPro" id="IPR007219">
    <property type="entry name" value="XnlR_reg_dom"/>
</dbReference>
<dbReference type="PANTHER" id="PTHR47424">
    <property type="entry name" value="REGULATORY PROTEIN GAL4"/>
    <property type="match status" value="1"/>
</dbReference>
<dbReference type="OMA" id="YYYAWIT"/>
<dbReference type="InterPro" id="IPR001138">
    <property type="entry name" value="Zn2Cys6_DnaBD"/>
</dbReference>
<protein>
    <submittedName>
        <fullName evidence="8">Zn(II)2Cys6 transcription factor (Eurofung)</fullName>
    </submittedName>
</protein>
<keyword evidence="9" id="KW-1185">Reference proteome</keyword>